<dbReference type="Proteomes" id="UP000198688">
    <property type="component" value="Chromosome I"/>
</dbReference>
<dbReference type="EMBL" id="LT629758">
    <property type="protein sequence ID" value="SDS17333.1"/>
    <property type="molecule type" value="Genomic_DNA"/>
</dbReference>
<protein>
    <submittedName>
        <fullName evidence="1">Uncharacterized protein</fullName>
    </submittedName>
</protein>
<gene>
    <name evidence="1" type="ORF">SAMN04489716_0181</name>
</gene>
<dbReference type="RefSeq" id="WP_092540701.1">
    <property type="nucleotide sequence ID" value="NZ_BOMJ01000004.1"/>
</dbReference>
<evidence type="ECO:0000313" key="2">
    <source>
        <dbReference type="Proteomes" id="UP000198688"/>
    </source>
</evidence>
<organism evidence="1 2">
    <name type="scientific">Actinoplanes derwentensis</name>
    <dbReference type="NCBI Taxonomy" id="113562"/>
    <lineage>
        <taxon>Bacteria</taxon>
        <taxon>Bacillati</taxon>
        <taxon>Actinomycetota</taxon>
        <taxon>Actinomycetes</taxon>
        <taxon>Micromonosporales</taxon>
        <taxon>Micromonosporaceae</taxon>
        <taxon>Actinoplanes</taxon>
    </lineage>
</organism>
<dbReference type="AlphaFoldDB" id="A0A1H1Q1X0"/>
<name>A0A1H1Q1X0_9ACTN</name>
<dbReference type="OrthoDB" id="3384305at2"/>
<keyword evidence="2" id="KW-1185">Reference proteome</keyword>
<sequence length="96" mass="9886">MSGGITDAPVAEALLRHLAQERGDDDPIGALAKGLLDGGSPSRELLRSSWLEEGLTEAVEKGRAELSRMSSERLAAIEEGAARLRSASGEGVGAAS</sequence>
<proteinExistence type="predicted"/>
<accession>A0A1H1Q1X0</accession>
<dbReference type="STRING" id="113562.SAMN04489716_0181"/>
<reference evidence="1 2" key="1">
    <citation type="submission" date="2016-10" db="EMBL/GenBank/DDBJ databases">
        <authorList>
            <person name="de Groot N.N."/>
        </authorList>
    </citation>
    <scope>NUCLEOTIDE SEQUENCE [LARGE SCALE GENOMIC DNA]</scope>
    <source>
        <strain evidence="1 2">DSM 43941</strain>
    </source>
</reference>
<evidence type="ECO:0000313" key="1">
    <source>
        <dbReference type="EMBL" id="SDS17333.1"/>
    </source>
</evidence>